<dbReference type="PANTHER" id="PTHR34203">
    <property type="entry name" value="METHYLTRANSFERASE, FKBM FAMILY PROTEIN"/>
    <property type="match status" value="1"/>
</dbReference>
<feature type="domain" description="Methyltransferase FkbM" evidence="1">
    <location>
        <begin position="97"/>
        <end position="252"/>
    </location>
</feature>
<evidence type="ECO:0000313" key="2">
    <source>
        <dbReference type="EMBL" id="MEM0575270.1"/>
    </source>
</evidence>
<proteinExistence type="predicted"/>
<gene>
    <name evidence="2" type="ORF">WFZ86_02075</name>
</gene>
<dbReference type="SUPFAM" id="SSF53335">
    <property type="entry name" value="S-adenosyl-L-methionine-dependent methyltransferases"/>
    <property type="match status" value="1"/>
</dbReference>
<dbReference type="Pfam" id="PF05050">
    <property type="entry name" value="Methyltransf_21"/>
    <property type="match status" value="1"/>
</dbReference>
<dbReference type="NCBIfam" id="TIGR01444">
    <property type="entry name" value="fkbM_fam"/>
    <property type="match status" value="1"/>
</dbReference>
<dbReference type="InterPro" id="IPR006342">
    <property type="entry name" value="FkbM_mtfrase"/>
</dbReference>
<dbReference type="Proteomes" id="UP001468798">
    <property type="component" value="Unassembled WGS sequence"/>
</dbReference>
<protein>
    <submittedName>
        <fullName evidence="2">FkbM family methyltransferase</fullName>
    </submittedName>
</protein>
<accession>A0ABU9NIY8</accession>
<reference evidence="2 3" key="1">
    <citation type="submission" date="2024-03" db="EMBL/GenBank/DDBJ databases">
        <title>Two novel species of the genus Flavobacterium exhibiting potentially degradation of complex polysaccharides.</title>
        <authorList>
            <person name="Lian X."/>
        </authorList>
    </citation>
    <scope>NUCLEOTIDE SEQUENCE [LARGE SCALE GENOMIC DNA]</scope>
    <source>
        <strain evidence="2 3">N6</strain>
    </source>
</reference>
<evidence type="ECO:0000313" key="3">
    <source>
        <dbReference type="Proteomes" id="UP001468798"/>
    </source>
</evidence>
<comment type="caution">
    <text evidence="2">The sequence shown here is derived from an EMBL/GenBank/DDBJ whole genome shotgun (WGS) entry which is preliminary data.</text>
</comment>
<name>A0ABU9NIY8_9FLAO</name>
<keyword evidence="2" id="KW-0808">Transferase</keyword>
<dbReference type="InterPro" id="IPR029063">
    <property type="entry name" value="SAM-dependent_MTases_sf"/>
</dbReference>
<organism evidence="2 3">
    <name type="scientific">Flavobacterium polysaccharolyticum</name>
    <dbReference type="NCBI Taxonomy" id="3133148"/>
    <lineage>
        <taxon>Bacteria</taxon>
        <taxon>Pseudomonadati</taxon>
        <taxon>Bacteroidota</taxon>
        <taxon>Flavobacteriia</taxon>
        <taxon>Flavobacteriales</taxon>
        <taxon>Flavobacteriaceae</taxon>
        <taxon>Flavobacterium</taxon>
    </lineage>
</organism>
<dbReference type="GO" id="GO:0032259">
    <property type="term" value="P:methylation"/>
    <property type="evidence" value="ECO:0007669"/>
    <property type="project" value="UniProtKB-KW"/>
</dbReference>
<keyword evidence="3" id="KW-1185">Reference proteome</keyword>
<dbReference type="EMBL" id="JBCGDP010000002">
    <property type="protein sequence ID" value="MEM0575270.1"/>
    <property type="molecule type" value="Genomic_DNA"/>
</dbReference>
<dbReference type="PANTHER" id="PTHR34203:SF15">
    <property type="entry name" value="SLL1173 PROTEIN"/>
    <property type="match status" value="1"/>
</dbReference>
<dbReference type="GO" id="GO:0008168">
    <property type="term" value="F:methyltransferase activity"/>
    <property type="evidence" value="ECO:0007669"/>
    <property type="project" value="UniProtKB-KW"/>
</dbReference>
<keyword evidence="2" id="KW-0489">Methyltransferase</keyword>
<sequence>MRFKKIRKIYRILFPLQLTEKQIFVNRLVSNPIVESVSQEVGNYYKVQLHDKLELYIRDENHSDYSVFQQIFNFEEYKTVLSLLKFNKIGESSVLIDCGANVGYTTVYFSQKFNFDKIVCIEPSLSNIEALKKNICKLENADTIAIMHRALSGNSNESFDLRTDFRDGLDWSYSTAINENGNIKGITINEIVIQNNLDRITLLKIDIEGAERYIFKDNVDLSFLSITKIIAIEIHDEFQIREEIYYILKKKDFILFESGELTIGINYKMF</sequence>
<evidence type="ECO:0000259" key="1">
    <source>
        <dbReference type="Pfam" id="PF05050"/>
    </source>
</evidence>
<dbReference type="RefSeq" id="WP_342690398.1">
    <property type="nucleotide sequence ID" value="NZ_JBCGDP010000002.1"/>
</dbReference>
<dbReference type="InterPro" id="IPR052514">
    <property type="entry name" value="SAM-dependent_MTase"/>
</dbReference>
<dbReference type="Gene3D" id="3.40.50.150">
    <property type="entry name" value="Vaccinia Virus protein VP39"/>
    <property type="match status" value="1"/>
</dbReference>